<gene>
    <name evidence="2" type="ORF">GLW00_12345</name>
</gene>
<proteinExistence type="predicted"/>
<dbReference type="AlphaFoldDB" id="A0A845FCQ8"/>
<evidence type="ECO:0000313" key="3">
    <source>
        <dbReference type="Proteomes" id="UP000450457"/>
    </source>
</evidence>
<feature type="transmembrane region" description="Helical" evidence="1">
    <location>
        <begin position="12"/>
        <end position="36"/>
    </location>
</feature>
<dbReference type="GeneID" id="78007794"/>
<feature type="transmembrane region" description="Helical" evidence="1">
    <location>
        <begin position="62"/>
        <end position="84"/>
    </location>
</feature>
<dbReference type="Proteomes" id="UP000450457">
    <property type="component" value="Unassembled WGS sequence"/>
</dbReference>
<dbReference type="OrthoDB" id="9932441at2"/>
<keyword evidence="1" id="KW-0472">Membrane</keyword>
<keyword evidence="1" id="KW-0812">Transmembrane</keyword>
<keyword evidence="1" id="KW-1133">Transmembrane helix</keyword>
<protein>
    <submittedName>
        <fullName evidence="2">Uncharacterized protein</fullName>
    </submittedName>
</protein>
<name>A0A845FCQ8_9BACI</name>
<evidence type="ECO:0000256" key="1">
    <source>
        <dbReference type="SAM" id="Phobius"/>
    </source>
</evidence>
<reference evidence="2 3" key="1">
    <citation type="submission" date="2019-11" db="EMBL/GenBank/DDBJ databases">
        <title>Genome sequences of 17 halophilic strains isolated from different environments.</title>
        <authorList>
            <person name="Furrow R.E."/>
        </authorList>
    </citation>
    <scope>NUCLEOTIDE SEQUENCE [LARGE SCALE GENOMIC DNA]</scope>
    <source>
        <strain evidence="2 3">SL-4</strain>
    </source>
</reference>
<dbReference type="RefSeq" id="WP_160914495.1">
    <property type="nucleotide sequence ID" value="NZ_WMFA01000004.1"/>
</dbReference>
<accession>A0A845FCQ8</accession>
<evidence type="ECO:0000313" key="2">
    <source>
        <dbReference type="EMBL" id="MYL71649.1"/>
    </source>
</evidence>
<organism evidence="2 3">
    <name type="scientific">Halobacillus litoralis</name>
    <dbReference type="NCBI Taxonomy" id="45668"/>
    <lineage>
        <taxon>Bacteria</taxon>
        <taxon>Bacillati</taxon>
        <taxon>Bacillota</taxon>
        <taxon>Bacilli</taxon>
        <taxon>Bacillales</taxon>
        <taxon>Bacillaceae</taxon>
        <taxon>Halobacillus</taxon>
    </lineage>
</organism>
<dbReference type="EMBL" id="WMFA01000004">
    <property type="protein sequence ID" value="MYL71649.1"/>
    <property type="molecule type" value="Genomic_DNA"/>
</dbReference>
<comment type="caution">
    <text evidence="2">The sequence shown here is derived from an EMBL/GenBank/DDBJ whole genome shotgun (WGS) entry which is preliminary data.</text>
</comment>
<sequence length="93" mass="10643">MNGINKHVVPSLKYGVGALMVFLYINLLSVLAAMIWPDLTFDFSLSFLDHSLYYFSVKDTGFQWSGSFIVFVLIFGIGLLVYLIKEKVTKQRR</sequence>